<proteinExistence type="predicted"/>
<feature type="chain" id="PRO_5001571605" evidence="1">
    <location>
        <begin position="21"/>
        <end position="248"/>
    </location>
</feature>
<name>A0A058Z0E1_FONAL</name>
<sequence>MLKAALLLAILAILSVAATAAPMDQLLLAEEELSALVDSASHPCIRPLQDFAQQISGSRRCDRSALNSAASYGKCTVEKANKFDGKTIKDLTTAFEDCSTMVTKHRDWCRKHEPDSQAAKADLSNYKCPTRYQTESKNKSFPKKGCDNMALDKLDARFRKHCIQGGFAGVTLDSLCNKKKCIDTLVAIHECTMDRYSSPHSVCQLLHNTYSFEVFCPQDTAGHKAFSKIDCEPQYAWDEDKDFVKIEK</sequence>
<dbReference type="RefSeq" id="XP_009498032.1">
    <property type="nucleotide sequence ID" value="XM_009499757.1"/>
</dbReference>
<dbReference type="GeneID" id="20530715"/>
<dbReference type="AlphaFoldDB" id="A0A058Z0E1"/>
<organism evidence="2">
    <name type="scientific">Fonticula alba</name>
    <name type="common">Slime mold</name>
    <dbReference type="NCBI Taxonomy" id="691883"/>
    <lineage>
        <taxon>Eukaryota</taxon>
        <taxon>Rotosphaerida</taxon>
        <taxon>Fonticulaceae</taxon>
        <taxon>Fonticula</taxon>
    </lineage>
</organism>
<dbReference type="Proteomes" id="UP000030693">
    <property type="component" value="Unassembled WGS sequence"/>
</dbReference>
<dbReference type="EMBL" id="KB932216">
    <property type="protein sequence ID" value="KCV67591.1"/>
    <property type="molecule type" value="Genomic_DNA"/>
</dbReference>
<keyword evidence="3" id="KW-1185">Reference proteome</keyword>
<evidence type="ECO:0000313" key="2">
    <source>
        <dbReference type="EMBL" id="KCV67591.1"/>
    </source>
</evidence>
<accession>A0A058Z0E1</accession>
<reference evidence="2" key="1">
    <citation type="submission" date="2013-04" db="EMBL/GenBank/DDBJ databases">
        <title>The Genome Sequence of Fonticula alba ATCC 38817.</title>
        <authorList>
            <consortium name="The Broad Institute Genomics Platform"/>
            <person name="Russ C."/>
            <person name="Cuomo C."/>
            <person name="Burger G."/>
            <person name="Gray M.W."/>
            <person name="Holland P.W.H."/>
            <person name="King N."/>
            <person name="Lang F.B.F."/>
            <person name="Roger A.J."/>
            <person name="Ruiz-Trillo I."/>
            <person name="Brown M."/>
            <person name="Walker B."/>
            <person name="Young S."/>
            <person name="Zeng Q."/>
            <person name="Gargeya S."/>
            <person name="Fitzgerald M."/>
            <person name="Haas B."/>
            <person name="Abouelleil A."/>
            <person name="Allen A.W."/>
            <person name="Alvarado L."/>
            <person name="Arachchi H.M."/>
            <person name="Berlin A.M."/>
            <person name="Chapman S.B."/>
            <person name="Gainer-Dewar J."/>
            <person name="Goldberg J."/>
            <person name="Griggs A."/>
            <person name="Gujja S."/>
            <person name="Hansen M."/>
            <person name="Howarth C."/>
            <person name="Imamovic A."/>
            <person name="Ireland A."/>
            <person name="Larimer J."/>
            <person name="McCowan C."/>
            <person name="Murphy C."/>
            <person name="Pearson M."/>
            <person name="Poon T.W."/>
            <person name="Priest M."/>
            <person name="Roberts A."/>
            <person name="Saif S."/>
            <person name="Shea T."/>
            <person name="Sisk P."/>
            <person name="Sykes S."/>
            <person name="Wortman J."/>
            <person name="Nusbaum C."/>
            <person name="Birren B."/>
        </authorList>
    </citation>
    <scope>NUCLEOTIDE SEQUENCE [LARGE SCALE GENOMIC DNA]</scope>
    <source>
        <strain evidence="2">ATCC 38817</strain>
    </source>
</reference>
<protein>
    <submittedName>
        <fullName evidence="2">Uncharacterized protein</fullName>
    </submittedName>
</protein>
<keyword evidence="1" id="KW-0732">Signal</keyword>
<evidence type="ECO:0000256" key="1">
    <source>
        <dbReference type="SAM" id="SignalP"/>
    </source>
</evidence>
<evidence type="ECO:0000313" key="3">
    <source>
        <dbReference type="Proteomes" id="UP000030693"/>
    </source>
</evidence>
<gene>
    <name evidence="2" type="ORF">H696_05990</name>
</gene>
<feature type="signal peptide" evidence="1">
    <location>
        <begin position="1"/>
        <end position="20"/>
    </location>
</feature>